<protein>
    <recommendedName>
        <fullName evidence="4">Immunoglobulin J chain</fullName>
    </recommendedName>
</protein>
<proteinExistence type="predicted"/>
<dbReference type="PROSITE" id="PS51257">
    <property type="entry name" value="PROKAR_LIPOPROTEIN"/>
    <property type="match status" value="1"/>
</dbReference>
<name>A0ABN9G692_9NEOB</name>
<dbReference type="EMBL" id="CATNWA010018035">
    <property type="protein sequence ID" value="CAI9604842.1"/>
    <property type="molecule type" value="Genomic_DNA"/>
</dbReference>
<feature type="signal peptide" evidence="1">
    <location>
        <begin position="1"/>
        <end position="21"/>
    </location>
</feature>
<dbReference type="Proteomes" id="UP001162483">
    <property type="component" value="Unassembled WGS sequence"/>
</dbReference>
<keyword evidence="1" id="KW-0732">Signal</keyword>
<dbReference type="PANTHER" id="PTHR10070:SF2">
    <property type="entry name" value="IMMUNOGLOBULIN J CHAIN"/>
    <property type="match status" value="1"/>
</dbReference>
<keyword evidence="3" id="KW-1185">Reference proteome</keyword>
<evidence type="ECO:0000313" key="2">
    <source>
        <dbReference type="EMBL" id="CAI9604842.1"/>
    </source>
</evidence>
<comment type="caution">
    <text evidence="2">The sequence shown here is derived from an EMBL/GenBank/DDBJ whole genome shotgun (WGS) entry which is preliminary data.</text>
</comment>
<dbReference type="Pfam" id="PF15097">
    <property type="entry name" value="Ig_J_chain"/>
    <property type="match status" value="1"/>
</dbReference>
<feature type="chain" id="PRO_5046064418" description="Immunoglobulin J chain" evidence="1">
    <location>
        <begin position="22"/>
        <end position="156"/>
    </location>
</feature>
<evidence type="ECO:0000256" key="1">
    <source>
        <dbReference type="SAM" id="SignalP"/>
    </source>
</evidence>
<reference evidence="2" key="1">
    <citation type="submission" date="2023-05" db="EMBL/GenBank/DDBJ databases">
        <authorList>
            <person name="Stuckert A."/>
        </authorList>
    </citation>
    <scope>NUCLEOTIDE SEQUENCE</scope>
</reference>
<accession>A0ABN9G692</accession>
<sequence length="156" mass="17928">MDRCCVLSAALMLLFAACVTGQYYREQEHILVDNKCKCVKITSRFIPSKDSPGEEILERNIVITVPVNSRMNISDPYSAIRRNFVYNLWDICQKCDPVQLEIGGIPILASQASCSRSDDECYTYDRNKCYTTDVNFRYKDQIITKKVPLNPESCYE</sequence>
<dbReference type="InterPro" id="IPR024110">
    <property type="entry name" value="Ig_J"/>
</dbReference>
<evidence type="ECO:0008006" key="4">
    <source>
        <dbReference type="Google" id="ProtNLM"/>
    </source>
</evidence>
<organism evidence="2 3">
    <name type="scientific">Staurois parvus</name>
    <dbReference type="NCBI Taxonomy" id="386267"/>
    <lineage>
        <taxon>Eukaryota</taxon>
        <taxon>Metazoa</taxon>
        <taxon>Chordata</taxon>
        <taxon>Craniata</taxon>
        <taxon>Vertebrata</taxon>
        <taxon>Euteleostomi</taxon>
        <taxon>Amphibia</taxon>
        <taxon>Batrachia</taxon>
        <taxon>Anura</taxon>
        <taxon>Neobatrachia</taxon>
        <taxon>Ranoidea</taxon>
        <taxon>Ranidae</taxon>
        <taxon>Staurois</taxon>
    </lineage>
</organism>
<gene>
    <name evidence="2" type="ORF">SPARVUS_LOCUS13513870</name>
</gene>
<evidence type="ECO:0000313" key="3">
    <source>
        <dbReference type="Proteomes" id="UP001162483"/>
    </source>
</evidence>
<dbReference type="PANTHER" id="PTHR10070">
    <property type="entry name" value="IMMUNOGLOBULIN J CHAIN"/>
    <property type="match status" value="1"/>
</dbReference>